<keyword evidence="3" id="KW-1185">Reference proteome</keyword>
<sequence>MKLYQVSMGSILCFRTKRTIVLVGISPASAGSPFVSSGMVLTFLLRTRQNDEGEEDAYLTGRTLRRTRCEIIYVLRTRRRIER</sequence>
<evidence type="ECO:0000313" key="3">
    <source>
        <dbReference type="Proteomes" id="UP000076738"/>
    </source>
</evidence>
<evidence type="ECO:0000256" key="1">
    <source>
        <dbReference type="SAM" id="Phobius"/>
    </source>
</evidence>
<reference evidence="2 3" key="1">
    <citation type="journal article" date="2016" name="Mol. Biol. Evol.">
        <title>Comparative Genomics of Early-Diverging Mushroom-Forming Fungi Provides Insights into the Origins of Lignocellulose Decay Capabilities.</title>
        <authorList>
            <person name="Nagy L.G."/>
            <person name="Riley R."/>
            <person name="Tritt A."/>
            <person name="Adam C."/>
            <person name="Daum C."/>
            <person name="Floudas D."/>
            <person name="Sun H."/>
            <person name="Yadav J.S."/>
            <person name="Pangilinan J."/>
            <person name="Larsson K.H."/>
            <person name="Matsuura K."/>
            <person name="Barry K."/>
            <person name="Labutti K."/>
            <person name="Kuo R."/>
            <person name="Ohm R.A."/>
            <person name="Bhattacharya S.S."/>
            <person name="Shirouzu T."/>
            <person name="Yoshinaga Y."/>
            <person name="Martin F.M."/>
            <person name="Grigoriev I.V."/>
            <person name="Hibbett D.S."/>
        </authorList>
    </citation>
    <scope>NUCLEOTIDE SEQUENCE [LARGE SCALE GENOMIC DNA]</scope>
    <source>
        <strain evidence="2 3">TUFC12733</strain>
    </source>
</reference>
<keyword evidence="1" id="KW-0812">Transmembrane</keyword>
<keyword evidence="1" id="KW-0472">Membrane</keyword>
<name>A0A167JNQ6_CALVF</name>
<dbReference type="Proteomes" id="UP000076738">
    <property type="component" value="Unassembled WGS sequence"/>
</dbReference>
<dbReference type="EMBL" id="KV417299">
    <property type="protein sequence ID" value="KZO93755.1"/>
    <property type="molecule type" value="Genomic_DNA"/>
</dbReference>
<accession>A0A167JNQ6</accession>
<gene>
    <name evidence="2" type="ORF">CALVIDRAFT_600473</name>
</gene>
<evidence type="ECO:0000313" key="2">
    <source>
        <dbReference type="EMBL" id="KZO93755.1"/>
    </source>
</evidence>
<keyword evidence="1" id="KW-1133">Transmembrane helix</keyword>
<organism evidence="2 3">
    <name type="scientific">Calocera viscosa (strain TUFC12733)</name>
    <dbReference type="NCBI Taxonomy" id="1330018"/>
    <lineage>
        <taxon>Eukaryota</taxon>
        <taxon>Fungi</taxon>
        <taxon>Dikarya</taxon>
        <taxon>Basidiomycota</taxon>
        <taxon>Agaricomycotina</taxon>
        <taxon>Dacrymycetes</taxon>
        <taxon>Dacrymycetales</taxon>
        <taxon>Dacrymycetaceae</taxon>
        <taxon>Calocera</taxon>
    </lineage>
</organism>
<dbReference type="AlphaFoldDB" id="A0A167JNQ6"/>
<protein>
    <submittedName>
        <fullName evidence="2">Uncharacterized protein</fullName>
    </submittedName>
</protein>
<feature type="transmembrane region" description="Helical" evidence="1">
    <location>
        <begin position="20"/>
        <end position="45"/>
    </location>
</feature>
<proteinExistence type="predicted"/>